<dbReference type="STRING" id="240303.SAMN05421677_107121"/>
<evidence type="ECO:0000313" key="1">
    <source>
        <dbReference type="EMBL" id="SDO71512.1"/>
    </source>
</evidence>
<sequence>MDLLQFMKNEGYTSAKFSSLTGEDVRLILNDVASTEDLYQMMEVKPTSVSYYPYERVPYIDCFIDQNVMKLRLSKA</sequence>
<evidence type="ECO:0000313" key="2">
    <source>
        <dbReference type="Proteomes" id="UP000198860"/>
    </source>
</evidence>
<keyword evidence="2" id="KW-1185">Reference proteome</keyword>
<accession>A0A1H0LTI2</accession>
<dbReference type="RefSeq" id="WP_089652185.1">
    <property type="nucleotide sequence ID" value="NZ_FNIZ01000007.1"/>
</dbReference>
<dbReference type="EMBL" id="FNIZ01000007">
    <property type="protein sequence ID" value="SDO71512.1"/>
    <property type="molecule type" value="Genomic_DNA"/>
</dbReference>
<organism evidence="1 2">
    <name type="scientific">Halobacillus aidingensis</name>
    <dbReference type="NCBI Taxonomy" id="240303"/>
    <lineage>
        <taxon>Bacteria</taxon>
        <taxon>Bacillati</taxon>
        <taxon>Bacillota</taxon>
        <taxon>Bacilli</taxon>
        <taxon>Bacillales</taxon>
        <taxon>Bacillaceae</taxon>
        <taxon>Halobacillus</taxon>
    </lineage>
</organism>
<protein>
    <submittedName>
        <fullName evidence="1">Uncharacterized protein</fullName>
    </submittedName>
</protein>
<dbReference type="AlphaFoldDB" id="A0A1H0LTI2"/>
<dbReference type="OrthoDB" id="2971848at2"/>
<dbReference type="Proteomes" id="UP000198860">
    <property type="component" value="Unassembled WGS sequence"/>
</dbReference>
<reference evidence="2" key="1">
    <citation type="submission" date="2016-10" db="EMBL/GenBank/DDBJ databases">
        <authorList>
            <person name="Varghese N."/>
            <person name="Submissions S."/>
        </authorList>
    </citation>
    <scope>NUCLEOTIDE SEQUENCE [LARGE SCALE GENOMIC DNA]</scope>
    <source>
        <strain evidence="2">CGMCC 1.3703</strain>
    </source>
</reference>
<name>A0A1H0LTI2_HALAD</name>
<gene>
    <name evidence="1" type="ORF">SAMN05421677_107121</name>
</gene>
<proteinExistence type="predicted"/>